<keyword evidence="4 9" id="KW-0509">mRNA transport</keyword>
<keyword evidence="9" id="KW-0472">Membrane</keyword>
<evidence type="ECO:0000256" key="6">
    <source>
        <dbReference type="ARBA" id="ARBA00023010"/>
    </source>
</evidence>
<dbReference type="PANTHER" id="PTHR13373:SF21">
    <property type="entry name" value="NUCLEAR PORE COMPLEX PROTEIN NUP85"/>
    <property type="match status" value="1"/>
</dbReference>
<accession>A0ABN7AWU4</accession>
<reference evidence="10 11" key="1">
    <citation type="submission" date="2023-09" db="EMBL/GenBank/DDBJ databases">
        <title>Nesidiocoris tenuis whole genome shotgun sequence.</title>
        <authorList>
            <person name="Shibata T."/>
            <person name="Shimoda M."/>
            <person name="Kobayashi T."/>
            <person name="Uehara T."/>
        </authorList>
    </citation>
    <scope>NUCLEOTIDE SEQUENCE [LARGE SCALE GENOMIC DNA]</scope>
    <source>
        <strain evidence="10 11">Japan</strain>
    </source>
</reference>
<keyword evidence="3 9" id="KW-0813">Transport</keyword>
<organism evidence="10 11">
    <name type="scientific">Nesidiocoris tenuis</name>
    <dbReference type="NCBI Taxonomy" id="355587"/>
    <lineage>
        <taxon>Eukaryota</taxon>
        <taxon>Metazoa</taxon>
        <taxon>Ecdysozoa</taxon>
        <taxon>Arthropoda</taxon>
        <taxon>Hexapoda</taxon>
        <taxon>Insecta</taxon>
        <taxon>Pterygota</taxon>
        <taxon>Neoptera</taxon>
        <taxon>Paraneoptera</taxon>
        <taxon>Hemiptera</taxon>
        <taxon>Heteroptera</taxon>
        <taxon>Panheteroptera</taxon>
        <taxon>Cimicomorpha</taxon>
        <taxon>Miridae</taxon>
        <taxon>Dicyphina</taxon>
        <taxon>Nesidiocoris</taxon>
    </lineage>
</organism>
<keyword evidence="8 9" id="KW-0539">Nucleus</keyword>
<evidence type="ECO:0000256" key="1">
    <source>
        <dbReference type="ARBA" id="ARBA00004567"/>
    </source>
</evidence>
<protein>
    <recommendedName>
        <fullName evidence="9">Nuclear pore complex protein Nup85</fullName>
    </recommendedName>
</protein>
<evidence type="ECO:0000256" key="5">
    <source>
        <dbReference type="ARBA" id="ARBA00022927"/>
    </source>
</evidence>
<comment type="subunit">
    <text evidence="9">Component of the nuclear pore complex (NPC).</text>
</comment>
<keyword evidence="11" id="KW-1185">Reference proteome</keyword>
<keyword evidence="5 9" id="KW-0653">Protein transport</keyword>
<sequence>MNTNRGKASQAMETMDDDGLQANSGLSFKWAGFTGLALYHQKKRQNDGIDETAGIEGVDKIHFLREGSILYDPELRKLINQSNATFIASRNIPKGADPRKRLLELSREHRSCIRNCIENMQTRMHLGNTDVYNDWVDVLDNVDHIWHLCELLHLDVVPGDIVLGKLLEWTRLHSADYDLMASEMISHSHTRGAELRFPEYWNMVVGLLIEGRFEACRALLRLHSDAETPPYRDVEIILRTIPLFSVNSGISVPEFTARWRAWKSSIRSKIDSGKFASRPELLKIMKLLGSEEPLFSELKPHCSTWYHMLTASLLLTEQTVKIHDLTYHANQCITHYGGVPSLKLLDHTLLALLNSDLATVVKKLQLTADGGWCAVHLTNLLTLAGAFCSPHKSRGVDLDAMLLEYGQLLMSSLSFWQVGLTYLEYCANGNEAMRVSLMDLPLISNDVALRIISVAKDYGLDDVVKSVCRILCHKELKKGSFPGALTWTLVAEDSEMAGRVADQVLQSFARGCSEVELGCVKFIDNLGRSVLLNPRLTFLSKYCEFQTLYENKNWEAAAELLVRLIESKVSPKYFWLTLLSDAMPFLQRSSTPIPSLSHSQTMILLACLEELTMDVADNIVESFPNFNQKTHTLRIAIANNLGSALLKESSSTQPNFVTIECE</sequence>
<gene>
    <name evidence="10" type="ORF">NTJ_09470</name>
</gene>
<proteinExistence type="inferred from homology"/>
<comment type="function">
    <text evidence="9">Functions as a component of the nuclear pore complex (NPC).</text>
</comment>
<evidence type="ECO:0000313" key="10">
    <source>
        <dbReference type="EMBL" id="BES96665.1"/>
    </source>
</evidence>
<evidence type="ECO:0000256" key="9">
    <source>
        <dbReference type="RuleBase" id="RU365073"/>
    </source>
</evidence>
<keyword evidence="6 9" id="KW-0811">Translocation</keyword>
<comment type="similarity">
    <text evidence="2 9">Belongs to the nucleoporin Nup85 family.</text>
</comment>
<evidence type="ECO:0000256" key="4">
    <source>
        <dbReference type="ARBA" id="ARBA00022816"/>
    </source>
</evidence>
<comment type="subcellular location">
    <subcellularLocation>
        <location evidence="1 9">Nucleus</location>
        <location evidence="1 9">Nuclear pore complex</location>
    </subcellularLocation>
</comment>
<keyword evidence="7 9" id="KW-0906">Nuclear pore complex</keyword>
<dbReference type="PANTHER" id="PTHR13373">
    <property type="entry name" value="FROUNT PROTEIN-RELATED"/>
    <property type="match status" value="1"/>
</dbReference>
<name>A0ABN7AWU4_9HEMI</name>
<evidence type="ECO:0000256" key="7">
    <source>
        <dbReference type="ARBA" id="ARBA00023132"/>
    </source>
</evidence>
<dbReference type="Proteomes" id="UP001307889">
    <property type="component" value="Chromosome 7"/>
</dbReference>
<evidence type="ECO:0000256" key="8">
    <source>
        <dbReference type="ARBA" id="ARBA00023242"/>
    </source>
</evidence>
<evidence type="ECO:0000256" key="2">
    <source>
        <dbReference type="ARBA" id="ARBA00005573"/>
    </source>
</evidence>
<dbReference type="EMBL" id="AP028915">
    <property type="protein sequence ID" value="BES96665.1"/>
    <property type="molecule type" value="Genomic_DNA"/>
</dbReference>
<evidence type="ECO:0000256" key="3">
    <source>
        <dbReference type="ARBA" id="ARBA00022448"/>
    </source>
</evidence>
<evidence type="ECO:0000313" key="11">
    <source>
        <dbReference type="Proteomes" id="UP001307889"/>
    </source>
</evidence>
<dbReference type="InterPro" id="IPR011502">
    <property type="entry name" value="Nucleoporin_Nup85"/>
</dbReference>
<dbReference type="Pfam" id="PF07575">
    <property type="entry name" value="Nucleopor_Nup85"/>
    <property type="match status" value="1"/>
</dbReference>